<dbReference type="Pfam" id="PF03795">
    <property type="entry name" value="YCII"/>
    <property type="match status" value="1"/>
</dbReference>
<accession>B1Y0D2</accession>
<comment type="similarity">
    <text evidence="1">Belongs to the YciI family.</text>
</comment>
<name>B1Y0D2_LEPCP</name>
<dbReference type="PROSITE" id="PS51273">
    <property type="entry name" value="GATASE_TYPE_1"/>
    <property type="match status" value="1"/>
</dbReference>
<organism evidence="4 5">
    <name type="scientific">Leptothrix cholodnii (strain ATCC 51168 / LMG 8142 / SP-6)</name>
    <name type="common">Leptothrix discophora (strain SP-6)</name>
    <dbReference type="NCBI Taxonomy" id="395495"/>
    <lineage>
        <taxon>Bacteria</taxon>
        <taxon>Pseudomonadati</taxon>
        <taxon>Pseudomonadota</taxon>
        <taxon>Betaproteobacteria</taxon>
        <taxon>Burkholderiales</taxon>
        <taxon>Sphaerotilaceae</taxon>
        <taxon>Leptothrix</taxon>
    </lineage>
</organism>
<protein>
    <submittedName>
        <fullName evidence="4">DGPFAETKE family protein</fullName>
    </submittedName>
</protein>
<evidence type="ECO:0000313" key="5">
    <source>
        <dbReference type="Proteomes" id="UP000001693"/>
    </source>
</evidence>
<dbReference type="CDD" id="cd01741">
    <property type="entry name" value="GATase1_1"/>
    <property type="match status" value="1"/>
</dbReference>
<feature type="domain" description="Glutamine amidotransferase" evidence="2">
    <location>
        <begin position="25"/>
        <end position="181"/>
    </location>
</feature>
<dbReference type="GO" id="GO:0005829">
    <property type="term" value="C:cytosol"/>
    <property type="evidence" value="ECO:0007669"/>
    <property type="project" value="TreeGrafter"/>
</dbReference>
<dbReference type="InterPro" id="IPR011008">
    <property type="entry name" value="Dimeric_a/b-barrel"/>
</dbReference>
<dbReference type="Gene3D" id="3.40.50.880">
    <property type="match status" value="1"/>
</dbReference>
<evidence type="ECO:0000259" key="2">
    <source>
        <dbReference type="Pfam" id="PF00117"/>
    </source>
</evidence>
<evidence type="ECO:0000256" key="1">
    <source>
        <dbReference type="ARBA" id="ARBA00007689"/>
    </source>
</evidence>
<dbReference type="SUPFAM" id="SSF54909">
    <property type="entry name" value="Dimeric alpha+beta barrel"/>
    <property type="match status" value="1"/>
</dbReference>
<dbReference type="InterPro" id="IPR029062">
    <property type="entry name" value="Class_I_gatase-like"/>
</dbReference>
<dbReference type="eggNOG" id="COG0518">
    <property type="taxonomic scope" value="Bacteria"/>
</dbReference>
<dbReference type="InterPro" id="IPR044992">
    <property type="entry name" value="ChyE-like"/>
</dbReference>
<dbReference type="HOGENOM" id="CLU_709406_0_0_4"/>
<evidence type="ECO:0000259" key="3">
    <source>
        <dbReference type="Pfam" id="PF03795"/>
    </source>
</evidence>
<dbReference type="Proteomes" id="UP000001693">
    <property type="component" value="Chromosome"/>
</dbReference>
<dbReference type="PANTHER" id="PTHR42695">
    <property type="entry name" value="GLUTAMINE AMIDOTRANSFERASE YLR126C-RELATED"/>
    <property type="match status" value="1"/>
</dbReference>
<dbReference type="EMBL" id="CP001013">
    <property type="protein sequence ID" value="ACB36611.1"/>
    <property type="molecule type" value="Genomic_DNA"/>
</dbReference>
<reference evidence="4 5" key="1">
    <citation type="submission" date="2008-03" db="EMBL/GenBank/DDBJ databases">
        <title>Complete sequence of Leptothrix cholodnii SP-6.</title>
        <authorList>
            <consortium name="US DOE Joint Genome Institute"/>
            <person name="Copeland A."/>
            <person name="Lucas S."/>
            <person name="Lapidus A."/>
            <person name="Glavina del Rio T."/>
            <person name="Dalin E."/>
            <person name="Tice H."/>
            <person name="Bruce D."/>
            <person name="Goodwin L."/>
            <person name="Pitluck S."/>
            <person name="Chertkov O."/>
            <person name="Brettin T."/>
            <person name="Detter J.C."/>
            <person name="Han C."/>
            <person name="Kuske C.R."/>
            <person name="Schmutz J."/>
            <person name="Larimer F."/>
            <person name="Land M."/>
            <person name="Hauser L."/>
            <person name="Kyrpides N."/>
            <person name="Lykidis A."/>
            <person name="Emerson D."/>
            <person name="Richardson P."/>
        </authorList>
    </citation>
    <scope>NUCLEOTIDE SEQUENCE [LARGE SCALE GENOMIC DNA]</scope>
    <source>
        <strain evidence="5">ATCC 51168 / LMG 8142 / SP-6</strain>
    </source>
</reference>
<dbReference type="Pfam" id="PF00117">
    <property type="entry name" value="GATase"/>
    <property type="match status" value="1"/>
</dbReference>
<dbReference type="STRING" id="395495.Lcho_4360"/>
<sequence>MSRAQPRVLILQPKADDGPSYLATWLQARGLDFTVCNVEAGDEVPVDAGAFDAIAMLGGSMSANDDLPFLHRAHALLRDAVARDVPVLGHCLGGQVLARALGAVVTDNPVPEIGWSEITRADHPLARDWLGDVSELPACQWHFQTFALPEGATRIAGNAACANQAFAIGPHLGMQFHIEVDADKLALWRSELPAPDSALAAHASVQDAATMGADTARLLPHSQRIAAGIYDRWLALAAQRRRCARKAGAATRRARQKRRTIVRIQTRSAAMSYMLLIVEPTGQRQERGREGGEEAYAQMLRYTEELQARGVLIASNSLASPARGGVRLQMREGRRTLVDGPFAEAKEMVGGFFLLDVATRDEAIALAAECPAAQWCTIEIRQVGPCYEG</sequence>
<dbReference type="InterPro" id="IPR005545">
    <property type="entry name" value="YCII"/>
</dbReference>
<feature type="domain" description="YCII-related" evidence="3">
    <location>
        <begin position="271"/>
        <end position="383"/>
    </location>
</feature>
<dbReference type="SUPFAM" id="SSF52317">
    <property type="entry name" value="Class I glutamine amidotransferase-like"/>
    <property type="match status" value="1"/>
</dbReference>
<dbReference type="AlphaFoldDB" id="B1Y0D2"/>
<dbReference type="InterPro" id="IPR017926">
    <property type="entry name" value="GATASE"/>
</dbReference>
<dbReference type="PANTHER" id="PTHR42695:SF5">
    <property type="entry name" value="GLUTAMINE AMIDOTRANSFERASE YLR126C-RELATED"/>
    <property type="match status" value="1"/>
</dbReference>
<keyword evidence="5" id="KW-1185">Reference proteome</keyword>
<evidence type="ECO:0000313" key="4">
    <source>
        <dbReference type="EMBL" id="ACB36611.1"/>
    </source>
</evidence>
<dbReference type="KEGG" id="lch:Lcho_4360"/>
<proteinExistence type="inferred from homology"/>
<gene>
    <name evidence="4" type="ordered locus">Lcho_4360</name>
</gene>
<dbReference type="Gene3D" id="3.30.70.1060">
    <property type="entry name" value="Dimeric alpha+beta barrel"/>
    <property type="match status" value="1"/>
</dbReference>
<dbReference type="eggNOG" id="COG3795">
    <property type="taxonomic scope" value="Bacteria"/>
</dbReference>